<keyword evidence="3" id="KW-1185">Reference proteome</keyword>
<name>G4YI81_PHYSP</name>
<organism evidence="2 3">
    <name type="scientific">Phytophthora sojae (strain P6497)</name>
    <name type="common">Soybean stem and root rot agent</name>
    <name type="synonym">Phytophthora megasperma f. sp. glycines</name>
    <dbReference type="NCBI Taxonomy" id="1094619"/>
    <lineage>
        <taxon>Eukaryota</taxon>
        <taxon>Sar</taxon>
        <taxon>Stramenopiles</taxon>
        <taxon>Oomycota</taxon>
        <taxon>Peronosporomycetes</taxon>
        <taxon>Peronosporales</taxon>
        <taxon>Peronosporaceae</taxon>
        <taxon>Phytophthora</taxon>
    </lineage>
</organism>
<dbReference type="EMBL" id="JH159151">
    <property type="protein sequence ID" value="EGZ27092.1"/>
    <property type="molecule type" value="Genomic_DNA"/>
</dbReference>
<reference evidence="2 3" key="1">
    <citation type="journal article" date="2006" name="Science">
        <title>Phytophthora genome sequences uncover evolutionary origins and mechanisms of pathogenesis.</title>
        <authorList>
            <person name="Tyler B.M."/>
            <person name="Tripathy S."/>
            <person name="Zhang X."/>
            <person name="Dehal P."/>
            <person name="Jiang R.H."/>
            <person name="Aerts A."/>
            <person name="Arredondo F.D."/>
            <person name="Baxter L."/>
            <person name="Bensasson D."/>
            <person name="Beynon J.L."/>
            <person name="Chapman J."/>
            <person name="Damasceno C.M."/>
            <person name="Dorrance A.E."/>
            <person name="Dou D."/>
            <person name="Dickerman A.W."/>
            <person name="Dubchak I.L."/>
            <person name="Garbelotto M."/>
            <person name="Gijzen M."/>
            <person name="Gordon S.G."/>
            <person name="Govers F."/>
            <person name="Grunwald N.J."/>
            <person name="Huang W."/>
            <person name="Ivors K.L."/>
            <person name="Jones R.W."/>
            <person name="Kamoun S."/>
            <person name="Krampis K."/>
            <person name="Lamour K.H."/>
            <person name="Lee M.K."/>
            <person name="McDonald W.H."/>
            <person name="Medina M."/>
            <person name="Meijer H.J."/>
            <person name="Nordberg E.K."/>
            <person name="Maclean D.J."/>
            <person name="Ospina-Giraldo M.D."/>
            <person name="Morris P.F."/>
            <person name="Phuntumart V."/>
            <person name="Putnam N.H."/>
            <person name="Rash S."/>
            <person name="Rose J.K."/>
            <person name="Sakihama Y."/>
            <person name="Salamov A.A."/>
            <person name="Savidor A."/>
            <person name="Scheuring C.F."/>
            <person name="Smith B.M."/>
            <person name="Sobral B.W."/>
            <person name="Terry A."/>
            <person name="Torto-Alalibo T.A."/>
            <person name="Win J."/>
            <person name="Xu Z."/>
            <person name="Zhang H."/>
            <person name="Grigoriev I.V."/>
            <person name="Rokhsar D.S."/>
            <person name="Boore J.L."/>
        </authorList>
    </citation>
    <scope>NUCLEOTIDE SEQUENCE [LARGE SCALE GENOMIC DNA]</scope>
    <source>
        <strain evidence="2 3">P6497</strain>
    </source>
</reference>
<feature type="region of interest" description="Disordered" evidence="1">
    <location>
        <begin position="115"/>
        <end position="135"/>
    </location>
</feature>
<dbReference type="RefSeq" id="XP_009514367.1">
    <property type="nucleotide sequence ID" value="XM_009516072.1"/>
</dbReference>
<accession>G4YI81</accession>
<dbReference type="AlphaFoldDB" id="G4YI81"/>
<dbReference type="GeneID" id="20640953"/>
<dbReference type="KEGG" id="psoj:PHYSODRAFT_293166"/>
<evidence type="ECO:0000313" key="3">
    <source>
        <dbReference type="Proteomes" id="UP000002640"/>
    </source>
</evidence>
<evidence type="ECO:0000313" key="2">
    <source>
        <dbReference type="EMBL" id="EGZ27092.1"/>
    </source>
</evidence>
<proteinExistence type="predicted"/>
<feature type="region of interest" description="Disordered" evidence="1">
    <location>
        <begin position="158"/>
        <end position="187"/>
    </location>
</feature>
<dbReference type="InParanoid" id="G4YI81"/>
<evidence type="ECO:0000256" key="1">
    <source>
        <dbReference type="SAM" id="MobiDB-lite"/>
    </source>
</evidence>
<dbReference type="Proteomes" id="UP000002640">
    <property type="component" value="Unassembled WGS sequence"/>
</dbReference>
<gene>
    <name evidence="2" type="ORF">PHYSODRAFT_293166</name>
</gene>
<protein>
    <submittedName>
        <fullName evidence="2">Uncharacterized protein</fullName>
    </submittedName>
</protein>
<sequence>MLHHHHCFMREVMELHHLHKTIVPTDKKVKKNYLANVICTYPDCTVNPRARRTHWVRHAEECLDIPAAKIDSSTSHITRHLDDKMDELSEAIATSLTRVKKTRRESMGSLEEALTVTTPTPHEPQSAAGVKPQSALTTSALESMPTSTTLVPTVEDGVEPQDIGWNRNDPEEEVETPDNARKHTNSGNSLTAAAAKRLTEAESSYLPLKTKYDADMNRVNAAGHRLDSGNSELMKRAERLMPQLHATACIATSSNASVPPRYASSSSCAPQPGFVRYRDCR</sequence>